<dbReference type="SUPFAM" id="SSF46785">
    <property type="entry name" value="Winged helix' DNA-binding domain"/>
    <property type="match status" value="1"/>
</dbReference>
<feature type="domain" description="Winged helix DNA-binding" evidence="1">
    <location>
        <begin position="17"/>
        <end position="94"/>
    </location>
</feature>
<reference evidence="3" key="1">
    <citation type="submission" date="2019-06" db="EMBL/GenBank/DDBJ databases">
        <title>Gordonia isolated from sludge of a wastewater treatment plant.</title>
        <authorList>
            <person name="Tamura T."/>
            <person name="Aoyama K."/>
            <person name="Kang Y."/>
            <person name="Saito S."/>
            <person name="Akiyama N."/>
            <person name="Yazawa K."/>
            <person name="Gonoi T."/>
            <person name="Mikami Y."/>
        </authorList>
    </citation>
    <scope>NUCLEOTIDE SEQUENCE [LARGE SCALE GENOMIC DNA]</scope>
    <source>
        <strain evidence="3">NBRC 107696</strain>
    </source>
</reference>
<dbReference type="InterPro" id="IPR036390">
    <property type="entry name" value="WH_DNA-bd_sf"/>
</dbReference>
<sequence length="96" mass="10331">MSGPLGDLDPVLTPPKRLAALAVLSNATTTDFTFLRDHLAVSDSDLSKQMAVLIDAEYVTATKSRGRGGSTTYKITRAGRNAFENHKRALERLIAG</sequence>
<name>A0A7I9V959_9ACTN</name>
<dbReference type="PANTHER" id="PTHR37318:SF1">
    <property type="entry name" value="BSL7504 PROTEIN"/>
    <property type="match status" value="1"/>
</dbReference>
<evidence type="ECO:0000259" key="1">
    <source>
        <dbReference type="Pfam" id="PF13601"/>
    </source>
</evidence>
<protein>
    <recommendedName>
        <fullName evidence="1">Winged helix DNA-binding domain-containing protein</fullName>
    </recommendedName>
</protein>
<evidence type="ECO:0000313" key="2">
    <source>
        <dbReference type="EMBL" id="GEE01839.1"/>
    </source>
</evidence>
<keyword evidence="3" id="KW-1185">Reference proteome</keyword>
<dbReference type="AlphaFoldDB" id="A0A7I9V959"/>
<evidence type="ECO:0000313" key="3">
    <source>
        <dbReference type="Proteomes" id="UP000444960"/>
    </source>
</evidence>
<gene>
    <name evidence="2" type="ORF">nbrc107696_22850</name>
</gene>
<dbReference type="Gene3D" id="1.10.10.10">
    <property type="entry name" value="Winged helix-like DNA-binding domain superfamily/Winged helix DNA-binding domain"/>
    <property type="match status" value="1"/>
</dbReference>
<dbReference type="InterPro" id="IPR036388">
    <property type="entry name" value="WH-like_DNA-bd_sf"/>
</dbReference>
<dbReference type="InterPro" id="IPR027395">
    <property type="entry name" value="WH_DNA-bd_dom"/>
</dbReference>
<comment type="caution">
    <text evidence="2">The sequence shown here is derived from an EMBL/GenBank/DDBJ whole genome shotgun (WGS) entry which is preliminary data.</text>
</comment>
<dbReference type="Proteomes" id="UP000444960">
    <property type="component" value="Unassembled WGS sequence"/>
</dbReference>
<dbReference type="OrthoDB" id="4952043at2"/>
<dbReference type="RefSeq" id="WP_161895632.1">
    <property type="nucleotide sequence ID" value="NZ_BJOV01000005.1"/>
</dbReference>
<dbReference type="PANTHER" id="PTHR37318">
    <property type="entry name" value="BSL7504 PROTEIN"/>
    <property type="match status" value="1"/>
</dbReference>
<organism evidence="2 3">
    <name type="scientific">Gordonia spumicola</name>
    <dbReference type="NCBI Taxonomy" id="589161"/>
    <lineage>
        <taxon>Bacteria</taxon>
        <taxon>Bacillati</taxon>
        <taxon>Actinomycetota</taxon>
        <taxon>Actinomycetes</taxon>
        <taxon>Mycobacteriales</taxon>
        <taxon>Gordoniaceae</taxon>
        <taxon>Gordonia</taxon>
    </lineage>
</organism>
<accession>A0A7I9V959</accession>
<dbReference type="EMBL" id="BJOV01000005">
    <property type="protein sequence ID" value="GEE01839.1"/>
    <property type="molecule type" value="Genomic_DNA"/>
</dbReference>
<proteinExistence type="predicted"/>
<dbReference type="Pfam" id="PF13601">
    <property type="entry name" value="HTH_34"/>
    <property type="match status" value="1"/>
</dbReference>